<dbReference type="Proteomes" id="UP000593591">
    <property type="component" value="Chromosome"/>
</dbReference>
<dbReference type="InterPro" id="IPR014001">
    <property type="entry name" value="Helicase_ATP-bd"/>
</dbReference>
<organism evidence="6 7">
    <name type="scientific">Treponema rectale</name>
    <dbReference type="NCBI Taxonomy" id="744512"/>
    <lineage>
        <taxon>Bacteria</taxon>
        <taxon>Pseudomonadati</taxon>
        <taxon>Spirochaetota</taxon>
        <taxon>Spirochaetia</taxon>
        <taxon>Spirochaetales</taxon>
        <taxon>Treponemataceae</taxon>
        <taxon>Treponema</taxon>
    </lineage>
</organism>
<dbReference type="PANTHER" id="PTHR30580:SF1">
    <property type="entry name" value="COMF OPERON PROTEIN 1"/>
    <property type="match status" value="1"/>
</dbReference>
<evidence type="ECO:0000256" key="2">
    <source>
        <dbReference type="ARBA" id="ARBA00022840"/>
    </source>
</evidence>
<keyword evidence="6" id="KW-0347">Helicase</keyword>
<name>A0A7M1XIN0_9SPIR</name>
<keyword evidence="2" id="KW-0067">ATP-binding</keyword>
<dbReference type="GO" id="GO:0016787">
    <property type="term" value="F:hydrolase activity"/>
    <property type="evidence" value="ECO:0007669"/>
    <property type="project" value="InterPro"/>
</dbReference>
<dbReference type="EMBL" id="CP031517">
    <property type="protein sequence ID" value="QOS39446.1"/>
    <property type="molecule type" value="Genomic_DNA"/>
</dbReference>
<evidence type="ECO:0000259" key="4">
    <source>
        <dbReference type="PROSITE" id="PS51192"/>
    </source>
</evidence>
<dbReference type="GO" id="GO:0005524">
    <property type="term" value="F:ATP binding"/>
    <property type="evidence" value="ECO:0007669"/>
    <property type="project" value="UniProtKB-KW"/>
</dbReference>
<keyword evidence="6" id="KW-0378">Hydrolase</keyword>
<reference evidence="6 7" key="1">
    <citation type="submission" date="2018-08" db="EMBL/GenBank/DDBJ databases">
        <title>The first complete genome of Treponema rectale (CHPAT), a commensal spirochete of the bovine rectum.</title>
        <authorList>
            <person name="Staton G.J."/>
            <person name="Clegg S.R."/>
            <person name="Carter S.D."/>
            <person name="Radford A.D."/>
            <person name="Darby A."/>
            <person name="Hall N."/>
            <person name="Birtles R.J."/>
            <person name="Evans N.J."/>
        </authorList>
    </citation>
    <scope>NUCLEOTIDE SEQUENCE [LARGE SCALE GENOMIC DNA]</scope>
    <source>
        <strain evidence="6 7">CHPA</strain>
    </source>
</reference>
<keyword evidence="3" id="KW-0238">DNA-binding</keyword>
<dbReference type="InterPro" id="IPR006935">
    <property type="entry name" value="Helicase/UvrB_N"/>
</dbReference>
<evidence type="ECO:0000313" key="7">
    <source>
        <dbReference type="Proteomes" id="UP000593591"/>
    </source>
</evidence>
<dbReference type="PROSITE" id="PS51192">
    <property type="entry name" value="HELICASE_ATP_BIND_1"/>
    <property type="match status" value="1"/>
</dbReference>
<dbReference type="Pfam" id="PF00271">
    <property type="entry name" value="Helicase_C"/>
    <property type="match status" value="1"/>
</dbReference>
<evidence type="ECO:0000259" key="5">
    <source>
        <dbReference type="PROSITE" id="PS51194"/>
    </source>
</evidence>
<dbReference type="InterPro" id="IPR027417">
    <property type="entry name" value="P-loop_NTPase"/>
</dbReference>
<dbReference type="GO" id="GO:0006270">
    <property type="term" value="P:DNA replication initiation"/>
    <property type="evidence" value="ECO:0007669"/>
    <property type="project" value="TreeGrafter"/>
</dbReference>
<feature type="domain" description="Helicase C-terminal" evidence="5">
    <location>
        <begin position="242"/>
        <end position="383"/>
    </location>
</feature>
<dbReference type="PANTHER" id="PTHR30580">
    <property type="entry name" value="PRIMOSOMAL PROTEIN N"/>
    <property type="match status" value="1"/>
</dbReference>
<dbReference type="GO" id="GO:0006310">
    <property type="term" value="P:DNA recombination"/>
    <property type="evidence" value="ECO:0007669"/>
    <property type="project" value="TreeGrafter"/>
</dbReference>
<dbReference type="InterPro" id="IPR001650">
    <property type="entry name" value="Helicase_C-like"/>
</dbReference>
<evidence type="ECO:0000313" key="6">
    <source>
        <dbReference type="EMBL" id="QOS39446.1"/>
    </source>
</evidence>
<dbReference type="SMART" id="SM00487">
    <property type="entry name" value="DEXDc"/>
    <property type="match status" value="1"/>
</dbReference>
<gene>
    <name evidence="6" type="ORF">DYE49_02830</name>
</gene>
<dbReference type="GO" id="GO:0006302">
    <property type="term" value="P:double-strand break repair"/>
    <property type="evidence" value="ECO:0007669"/>
    <property type="project" value="TreeGrafter"/>
</dbReference>
<dbReference type="AlphaFoldDB" id="A0A7M1XIN0"/>
<keyword evidence="1" id="KW-0547">Nucleotide-binding</keyword>
<dbReference type="PROSITE" id="PS51194">
    <property type="entry name" value="HELICASE_CTER"/>
    <property type="match status" value="1"/>
</dbReference>
<dbReference type="SMART" id="SM00490">
    <property type="entry name" value="HELICc"/>
    <property type="match status" value="1"/>
</dbReference>
<protein>
    <submittedName>
        <fullName evidence="6">DNA/RNA helicase</fullName>
    </submittedName>
</protein>
<dbReference type="KEGG" id="trc:DYE49_02830"/>
<evidence type="ECO:0000256" key="1">
    <source>
        <dbReference type="ARBA" id="ARBA00022741"/>
    </source>
</evidence>
<evidence type="ECO:0000256" key="3">
    <source>
        <dbReference type="ARBA" id="ARBA00023125"/>
    </source>
</evidence>
<dbReference type="Pfam" id="PF04851">
    <property type="entry name" value="ResIII"/>
    <property type="match status" value="1"/>
</dbReference>
<dbReference type="GO" id="GO:0003677">
    <property type="term" value="F:DNA binding"/>
    <property type="evidence" value="ECO:0007669"/>
    <property type="project" value="UniProtKB-KW"/>
</dbReference>
<dbReference type="Gene3D" id="3.40.50.300">
    <property type="entry name" value="P-loop containing nucleotide triphosphate hydrolases"/>
    <property type="match status" value="2"/>
</dbReference>
<accession>A0A7M1XIN0</accession>
<dbReference type="SUPFAM" id="SSF52540">
    <property type="entry name" value="P-loop containing nucleoside triphosphate hydrolases"/>
    <property type="match status" value="1"/>
</dbReference>
<sequence length="383" mass="43610">MENYICPNCGNQDPRYIGMKNGLPYCRKCLSFQGKHVESSYVPKTGLKLSLNYPLSEKQEEVSSKVLSLLKEGKNVLIHAVTGAGKTELVYRAMEFYLEKRKHVGFATPRKDVVIDLAPRIKEVFREAEVISVYGEHTSRLNGDIIVLTTHQLYRYGGYFDLLILDEIDAFPFKGNDMLNHFFFKSVKGNFVLLSATPSKEDIEEIKKHHGEVVSLFERYHHSPLPVPVFVKKNDYTAIYFVLRKLKEYIKENKPVFIFVPTIDEGEKLFSILSLFVHQGAFVSSKEEDRRLDIERFKQGELDYLVTTSILERGVTVRNLQVMVFAADHEIYSQATLVQIAGRVGRKINATKGDVIFIGKNKTAAITGSIDEIARYNKKAGLL</sequence>
<proteinExistence type="predicted"/>
<dbReference type="GO" id="GO:0043138">
    <property type="term" value="F:3'-5' DNA helicase activity"/>
    <property type="evidence" value="ECO:0007669"/>
    <property type="project" value="TreeGrafter"/>
</dbReference>
<feature type="domain" description="Helicase ATP-binding" evidence="4">
    <location>
        <begin position="67"/>
        <end position="216"/>
    </location>
</feature>